<feature type="region of interest" description="Disordered" evidence="6">
    <location>
        <begin position="106"/>
        <end position="237"/>
    </location>
</feature>
<feature type="compositionally biased region" description="Low complexity" evidence="6">
    <location>
        <begin position="902"/>
        <end position="915"/>
    </location>
</feature>
<keyword evidence="1 4" id="KW-0479">Metal-binding</keyword>
<feature type="compositionally biased region" description="Low complexity" evidence="6">
    <location>
        <begin position="747"/>
        <end position="758"/>
    </location>
</feature>
<dbReference type="PANTHER" id="PTHR15551:SF3">
    <property type="entry name" value="LIM AND CALPONIN HOMOLOGY DOMAINS-CONTAINING PROTEIN 1"/>
    <property type="match status" value="1"/>
</dbReference>
<sequence length="995" mass="112731">DNIILFLRGCKELGLKESQLFDPGDLQDTSNRVTVKNIDYSRKLKNVLVTIYWLGKAANSCTSYSGSTLNLKEFEGLLAQMRKETEDIESPKRSIRDSGYIDCWDSERSDSLSPPRHGRDDSFDSLDSFGSRSQQTPSPDVVLRGSSDGKGSDSETDLPHRKMPDVKKDDMLARRTSHGEPKSAVPFNQYLPNKSNQTFYVPAPLRKKKAEREEYRKSWSTATSPLGDRPFRFGPRTAVSDDAESMSMFDMRCEEEAVTQPHSKARHEKLQSVHNQLTEDETRWQDDLARWKSRRRSASQDLIKKEAERKKMERLLSGDGTNERRKSIKTYREIVEEKERRERELHEAYKNAKSQEEAESILQQYIERFTISEAVLERLQMPKILERSHSVEPNSPLKDPNPLRYLRQQSLPAPKFTATIEATIVPTTELEPSGSTGRTSPSKSVISKAVPMLTPKPYSQPKSTQEVLKNFKVDGKASMNGENFNGMEEKDKECTTVTFTPSPSRSLKFDGVARGNRPPVESKKDPTSVEHGLQRPATQSVRKEPTVRPTRTNQPYFLCQFSQFKSTAACASPVVKRLEFLPSPVPSEEAASSEKNVKKAEMEQQKEAELPATLEAMKPKALEQEGSVVLPFLKKLPETSQVTLQNSGLQGEKTAFGQLSRMLGFPSHKRFNFWSWDPEEERKRQERWQHEQERLLQEKYQKEQDKLKEEWEKAQREVEEEERRYYEEERKIIEDTVVPFIVSSNSAELLSSSSSTTEGNKAASTTDSNSSPEEGKQKEVTRQKMLLWEQDSIPSPKNKEHELWQEKRSGNKALSGHPEMGILKGGEQEQQVPAMEHSSPARLNLPLTQDISWNQQLLTKQSPHRAEDIWQRPVLGQTAGQQPSSTGETRRAGYHENFRSGPSSPCSPAAPSQSPNRSVSGKKLCSTCGLPLGKGAAMIIETLGLYFHIQCFRCGICKGQLGDAASGTDVRIRNGLLNCNDCYIRSRSKYQILSE</sequence>
<dbReference type="Pfam" id="PF15949">
    <property type="entry name" value="DUF4757"/>
    <property type="match status" value="1"/>
</dbReference>
<dbReference type="Pfam" id="PF00412">
    <property type="entry name" value="LIM"/>
    <property type="match status" value="1"/>
</dbReference>
<dbReference type="InterPro" id="IPR001781">
    <property type="entry name" value="Znf_LIM"/>
</dbReference>
<dbReference type="GO" id="GO:0051496">
    <property type="term" value="P:positive regulation of stress fiber assembly"/>
    <property type="evidence" value="ECO:0007669"/>
    <property type="project" value="TreeGrafter"/>
</dbReference>
<feature type="compositionally biased region" description="Polar residues" evidence="6">
    <location>
        <begin position="762"/>
        <end position="772"/>
    </location>
</feature>
<keyword evidence="5" id="KW-0175">Coiled coil</keyword>
<feature type="non-terminal residue" evidence="8">
    <location>
        <position position="1"/>
    </location>
</feature>
<feature type="compositionally biased region" description="Basic and acidic residues" evidence="6">
    <location>
        <begin position="595"/>
        <end position="605"/>
    </location>
</feature>
<evidence type="ECO:0000259" key="7">
    <source>
        <dbReference type="PROSITE" id="PS50023"/>
    </source>
</evidence>
<feature type="compositionally biased region" description="Basic and acidic residues" evidence="6">
    <location>
        <begin position="797"/>
        <end position="809"/>
    </location>
</feature>
<dbReference type="PANTHER" id="PTHR15551">
    <property type="entry name" value="LIM DOMAIN ONLY 7"/>
    <property type="match status" value="1"/>
</dbReference>
<feature type="region of interest" description="Disordered" evidence="6">
    <location>
        <begin position="870"/>
        <end position="920"/>
    </location>
</feature>
<feature type="domain" description="LIM zinc-binding" evidence="7">
    <location>
        <begin position="923"/>
        <end position="989"/>
    </location>
</feature>
<reference evidence="8 9" key="1">
    <citation type="submission" date="2019-09" db="EMBL/GenBank/DDBJ databases">
        <title>Bird 10,000 Genomes (B10K) Project - Family phase.</title>
        <authorList>
            <person name="Zhang G."/>
        </authorList>
    </citation>
    <scope>NUCLEOTIDE SEQUENCE [LARGE SCALE GENOMIC DNA]</scope>
    <source>
        <strain evidence="8">OUT-0004</strain>
    </source>
</reference>
<dbReference type="InterPro" id="IPR036872">
    <property type="entry name" value="CH_dom_sf"/>
</dbReference>
<evidence type="ECO:0000313" key="9">
    <source>
        <dbReference type="Proteomes" id="UP000516988"/>
    </source>
</evidence>
<evidence type="ECO:0000256" key="1">
    <source>
        <dbReference type="ARBA" id="ARBA00022723"/>
    </source>
</evidence>
<feature type="compositionally biased region" description="Basic and acidic residues" evidence="6">
    <location>
        <begin position="773"/>
        <end position="782"/>
    </location>
</feature>
<keyword evidence="9" id="KW-1185">Reference proteome</keyword>
<keyword evidence="2 4" id="KW-0862">Zinc</keyword>
<dbReference type="PROSITE" id="PS00478">
    <property type="entry name" value="LIM_DOMAIN_1"/>
    <property type="match status" value="1"/>
</dbReference>
<evidence type="ECO:0000256" key="4">
    <source>
        <dbReference type="PROSITE-ProRule" id="PRU00125"/>
    </source>
</evidence>
<feature type="coiled-coil region" evidence="5">
    <location>
        <begin position="690"/>
        <end position="731"/>
    </location>
</feature>
<comment type="caution">
    <text evidence="8">The sequence shown here is derived from an EMBL/GenBank/DDBJ whole genome shotgun (WGS) entry which is preliminary data.</text>
</comment>
<feature type="non-terminal residue" evidence="8">
    <location>
        <position position="995"/>
    </location>
</feature>
<feature type="coiled-coil region" evidence="5">
    <location>
        <begin position="295"/>
        <end position="358"/>
    </location>
</feature>
<dbReference type="InterPro" id="IPR031865">
    <property type="entry name" value="DUF4757"/>
</dbReference>
<dbReference type="OrthoDB" id="15627at2759"/>
<dbReference type="GO" id="GO:0032034">
    <property type="term" value="F:myosin II head/neck binding"/>
    <property type="evidence" value="ECO:0007669"/>
    <property type="project" value="TreeGrafter"/>
</dbReference>
<keyword evidence="3 4" id="KW-0440">LIM domain</keyword>
<feature type="compositionally biased region" description="Basic and acidic residues" evidence="6">
    <location>
        <begin position="150"/>
        <end position="181"/>
    </location>
</feature>
<proteinExistence type="predicted"/>
<feature type="region of interest" description="Disordered" evidence="6">
    <location>
        <begin position="255"/>
        <end position="278"/>
    </location>
</feature>
<feature type="region of interest" description="Disordered" evidence="6">
    <location>
        <begin position="497"/>
        <end position="549"/>
    </location>
</feature>
<gene>
    <name evidence="8" type="primary">Limch1</name>
    <name evidence="8" type="ORF">STECAR_R13323</name>
</gene>
<organism evidence="8 9">
    <name type="scientific">Steatornis caripensis</name>
    <name type="common">Oilbird</name>
    <dbReference type="NCBI Taxonomy" id="48435"/>
    <lineage>
        <taxon>Eukaryota</taxon>
        <taxon>Metazoa</taxon>
        <taxon>Chordata</taxon>
        <taxon>Craniata</taxon>
        <taxon>Vertebrata</taxon>
        <taxon>Euteleostomi</taxon>
        <taxon>Archelosauria</taxon>
        <taxon>Archosauria</taxon>
        <taxon>Dinosauria</taxon>
        <taxon>Saurischia</taxon>
        <taxon>Theropoda</taxon>
        <taxon>Coelurosauria</taxon>
        <taxon>Aves</taxon>
        <taxon>Neognathae</taxon>
        <taxon>Neoaves</taxon>
        <taxon>Strisores</taxon>
        <taxon>Caprimulgiformes</taxon>
        <taxon>Steatornithidae</taxon>
        <taxon>Steatornis</taxon>
    </lineage>
</organism>
<dbReference type="AlphaFoldDB" id="A0A7K6W3Z5"/>
<dbReference type="CDD" id="cd08368">
    <property type="entry name" value="LIM"/>
    <property type="match status" value="1"/>
</dbReference>
<dbReference type="FunFam" id="2.10.110.10:FF:000041">
    <property type="entry name" value="LIM and calponin homology domains 1"/>
    <property type="match status" value="1"/>
</dbReference>
<evidence type="ECO:0000256" key="3">
    <source>
        <dbReference type="ARBA" id="ARBA00023038"/>
    </source>
</evidence>
<feature type="compositionally biased region" description="Polar residues" evidence="6">
    <location>
        <begin position="190"/>
        <end position="199"/>
    </location>
</feature>
<dbReference type="PROSITE" id="PS50023">
    <property type="entry name" value="LIM_DOMAIN_2"/>
    <property type="match status" value="1"/>
</dbReference>
<dbReference type="SUPFAM" id="SSF47576">
    <property type="entry name" value="Calponin-homology domain, CH-domain"/>
    <property type="match status" value="1"/>
</dbReference>
<feature type="region of interest" description="Disordered" evidence="6">
    <location>
        <begin position="747"/>
        <end position="821"/>
    </location>
</feature>
<dbReference type="SMART" id="SM00132">
    <property type="entry name" value="LIM"/>
    <property type="match status" value="1"/>
</dbReference>
<evidence type="ECO:0000256" key="2">
    <source>
        <dbReference type="ARBA" id="ARBA00022833"/>
    </source>
</evidence>
<protein>
    <submittedName>
        <fullName evidence="8">LIMC1 protein</fullName>
    </submittedName>
</protein>
<dbReference type="GO" id="GO:0001725">
    <property type="term" value="C:stress fiber"/>
    <property type="evidence" value="ECO:0007669"/>
    <property type="project" value="TreeGrafter"/>
</dbReference>
<feature type="compositionally biased region" description="Polar residues" evidence="6">
    <location>
        <begin position="878"/>
        <end position="887"/>
    </location>
</feature>
<feature type="compositionally biased region" description="Basic and acidic residues" evidence="6">
    <location>
        <begin position="888"/>
        <end position="898"/>
    </location>
</feature>
<name>A0A7K6W3Z5_STECA</name>
<accession>A0A7K6W3Z5</accession>
<evidence type="ECO:0000256" key="5">
    <source>
        <dbReference type="SAM" id="Coils"/>
    </source>
</evidence>
<evidence type="ECO:0000256" key="6">
    <source>
        <dbReference type="SAM" id="MobiDB-lite"/>
    </source>
</evidence>
<dbReference type="Gene3D" id="1.10.418.10">
    <property type="entry name" value="Calponin-like domain"/>
    <property type="match status" value="1"/>
</dbReference>
<dbReference type="GO" id="GO:0046872">
    <property type="term" value="F:metal ion binding"/>
    <property type="evidence" value="ECO:0007669"/>
    <property type="project" value="UniProtKB-KW"/>
</dbReference>
<dbReference type="EMBL" id="VZSC01003549">
    <property type="protein sequence ID" value="NWX41440.1"/>
    <property type="molecule type" value="Genomic_DNA"/>
</dbReference>
<dbReference type="Gene3D" id="2.10.110.10">
    <property type="entry name" value="Cysteine Rich Protein"/>
    <property type="match status" value="1"/>
</dbReference>
<evidence type="ECO:0000313" key="8">
    <source>
        <dbReference type="EMBL" id="NWX41440.1"/>
    </source>
</evidence>
<feature type="region of interest" description="Disordered" evidence="6">
    <location>
        <begin position="584"/>
        <end position="605"/>
    </location>
</feature>
<dbReference type="Proteomes" id="UP000516988">
    <property type="component" value="Unassembled WGS sequence"/>
</dbReference>
<dbReference type="GO" id="GO:0051893">
    <property type="term" value="P:regulation of focal adhesion assembly"/>
    <property type="evidence" value="ECO:0007669"/>
    <property type="project" value="TreeGrafter"/>
</dbReference>